<dbReference type="SUPFAM" id="SSF81383">
    <property type="entry name" value="F-box domain"/>
    <property type="match status" value="1"/>
</dbReference>
<dbReference type="STRING" id="1664694.A0A0N0NPF5"/>
<protein>
    <recommendedName>
        <fullName evidence="1">F-box domain-containing protein</fullName>
    </recommendedName>
</protein>
<dbReference type="Gene3D" id="1.20.1280.50">
    <property type="match status" value="1"/>
</dbReference>
<evidence type="ECO:0000313" key="2">
    <source>
        <dbReference type="EMBL" id="KPI42691.1"/>
    </source>
</evidence>
<gene>
    <name evidence="2" type="ORF">AB675_2047</name>
</gene>
<proteinExistence type="predicted"/>
<evidence type="ECO:0000313" key="3">
    <source>
        <dbReference type="Proteomes" id="UP000038010"/>
    </source>
</evidence>
<feature type="domain" description="F-box" evidence="1">
    <location>
        <begin position="1"/>
        <end position="54"/>
    </location>
</feature>
<accession>A0A0N0NPF5</accession>
<reference evidence="2 3" key="1">
    <citation type="submission" date="2015-06" db="EMBL/GenBank/DDBJ databases">
        <title>Draft genome of the ant-associated black yeast Phialophora attae CBS 131958.</title>
        <authorList>
            <person name="Moreno L.F."/>
            <person name="Stielow B.J."/>
            <person name="de Hoog S."/>
            <person name="Vicente V.A."/>
            <person name="Weiss V.A."/>
            <person name="de Vries M."/>
            <person name="Cruz L.M."/>
            <person name="Souza E.M."/>
        </authorList>
    </citation>
    <scope>NUCLEOTIDE SEQUENCE [LARGE SCALE GENOMIC DNA]</scope>
    <source>
        <strain evidence="2 3">CBS 131958</strain>
    </source>
</reference>
<dbReference type="Proteomes" id="UP000038010">
    <property type="component" value="Unassembled WGS sequence"/>
</dbReference>
<dbReference type="VEuPathDB" id="FungiDB:AB675_2047"/>
<comment type="caution">
    <text evidence="2">The sequence shown here is derived from an EMBL/GenBank/DDBJ whole genome shotgun (WGS) entry which is preliminary data.</text>
</comment>
<evidence type="ECO:0000259" key="1">
    <source>
        <dbReference type="PROSITE" id="PS50181"/>
    </source>
</evidence>
<dbReference type="InterPro" id="IPR036047">
    <property type="entry name" value="F-box-like_dom_sf"/>
</dbReference>
<keyword evidence="3" id="KW-1185">Reference proteome</keyword>
<dbReference type="AlphaFoldDB" id="A0A0N0NPF5"/>
<sequence>MLLECLPNEILNGILGDLHASDFEHAALTCKAWYRLLEPSLVHHNDIRRKWHRVKFGDRSGPQRFLGIELNSALQLLVRIAQEPVIALYITHLDLGKMSIALSSIANGNREDRDAGIMSNGKPSDQARGLLVECARDSVHLRDLNIKPEEWLAHVEQCILSTNWDSCLENQMRESDHIDRSFPDVYNLIDMLIARANDESLRGQPLSKLKTLGSEDITQHKRDDQSSIIPFMSLKSLRTVSSYTRNCGRPTNADWLVRYQPLGPNLEEATLRGVALDALSSNLLLRAMGSLRSVKLQLVTRFDLGPRKIIPALRPCRGDWLDDDPIRGMHGFRCLKEIKIFTGFLYRAQDPYISNQTPSEFGPQSCPKLEELLINSRQTLQRVQIHVGDYEADEICVTRLLQGIELGTTPFTALQRVKLVFGANNDPGSTTRVTKKMLKAKARTYREKLHLHPEFEIDVKDYSGELSSESETEADSVTG</sequence>
<dbReference type="OrthoDB" id="5421601at2759"/>
<dbReference type="Pfam" id="PF12937">
    <property type="entry name" value="F-box-like"/>
    <property type="match status" value="1"/>
</dbReference>
<dbReference type="InterPro" id="IPR001810">
    <property type="entry name" value="F-box_dom"/>
</dbReference>
<dbReference type="GeneID" id="28733866"/>
<organism evidence="2 3">
    <name type="scientific">Cyphellophora attinorum</name>
    <dbReference type="NCBI Taxonomy" id="1664694"/>
    <lineage>
        <taxon>Eukaryota</taxon>
        <taxon>Fungi</taxon>
        <taxon>Dikarya</taxon>
        <taxon>Ascomycota</taxon>
        <taxon>Pezizomycotina</taxon>
        <taxon>Eurotiomycetes</taxon>
        <taxon>Chaetothyriomycetidae</taxon>
        <taxon>Chaetothyriales</taxon>
        <taxon>Cyphellophoraceae</taxon>
        <taxon>Cyphellophora</taxon>
    </lineage>
</organism>
<name>A0A0N0NPF5_9EURO</name>
<dbReference type="PROSITE" id="PS50181">
    <property type="entry name" value="FBOX"/>
    <property type="match status" value="1"/>
</dbReference>
<dbReference type="RefSeq" id="XP_018002654.1">
    <property type="nucleotide sequence ID" value="XM_018141987.1"/>
</dbReference>
<dbReference type="EMBL" id="LFJN01000006">
    <property type="protein sequence ID" value="KPI42691.1"/>
    <property type="molecule type" value="Genomic_DNA"/>
</dbReference>